<keyword evidence="2" id="KW-0902">Two-component regulatory system</keyword>
<evidence type="ECO:0000256" key="5">
    <source>
        <dbReference type="ARBA" id="ARBA00023163"/>
    </source>
</evidence>
<dbReference type="InterPro" id="IPR036388">
    <property type="entry name" value="WH-like_DNA-bd_sf"/>
</dbReference>
<dbReference type="Gene3D" id="6.10.250.690">
    <property type="match status" value="1"/>
</dbReference>
<dbReference type="SMART" id="SM00448">
    <property type="entry name" value="REC"/>
    <property type="match status" value="1"/>
</dbReference>
<evidence type="ECO:0000256" key="1">
    <source>
        <dbReference type="ARBA" id="ARBA00022553"/>
    </source>
</evidence>
<proteinExistence type="predicted"/>
<dbReference type="AlphaFoldDB" id="A0A955I1J8"/>
<dbReference type="Pfam" id="PF00486">
    <property type="entry name" value="Trans_reg_C"/>
    <property type="match status" value="1"/>
</dbReference>
<dbReference type="PROSITE" id="PS50110">
    <property type="entry name" value="RESPONSE_REGULATORY"/>
    <property type="match status" value="1"/>
</dbReference>
<sequence length="227" mass="25565">MLKRKILIIEDAVDLGKAVGSALSKDYHVEIVNKGDEALSVIPNVKPDLILLDINLPGLDGFSIARSVRTAEIETKIIAMTARDGISDKLKGFELGFDDYVTKPFDMRELMARIRVVLDRDKVDESKCYSFKGITIDPRSRTVRLKNNEIDLTKLEFDLLYLLAFNSPAVVEQATIIDTLWDDDADLVDPPVRSHIKNLRKKIGDKDYTIIKTIPGVGYKIEEVKEC</sequence>
<protein>
    <submittedName>
        <fullName evidence="10">Response regulator transcription factor</fullName>
    </submittedName>
</protein>
<feature type="domain" description="Response regulatory" evidence="8">
    <location>
        <begin position="5"/>
        <end position="118"/>
    </location>
</feature>
<dbReference type="SMART" id="SM00862">
    <property type="entry name" value="Trans_reg_C"/>
    <property type="match status" value="1"/>
</dbReference>
<gene>
    <name evidence="10" type="ORF">KC685_00710</name>
</gene>
<evidence type="ECO:0000259" key="9">
    <source>
        <dbReference type="PROSITE" id="PS51755"/>
    </source>
</evidence>
<feature type="domain" description="OmpR/PhoB-type" evidence="9">
    <location>
        <begin position="126"/>
        <end position="223"/>
    </location>
</feature>
<feature type="modified residue" description="4-aspartylphosphate" evidence="6">
    <location>
        <position position="53"/>
    </location>
</feature>
<evidence type="ECO:0000313" key="10">
    <source>
        <dbReference type="EMBL" id="MCA9376424.1"/>
    </source>
</evidence>
<dbReference type="GO" id="GO:0005829">
    <property type="term" value="C:cytosol"/>
    <property type="evidence" value="ECO:0007669"/>
    <property type="project" value="TreeGrafter"/>
</dbReference>
<keyword evidence="4 7" id="KW-0238">DNA-binding</keyword>
<dbReference type="Gene3D" id="1.10.10.10">
    <property type="entry name" value="Winged helix-like DNA-binding domain superfamily/Winged helix DNA-binding domain"/>
    <property type="match status" value="1"/>
</dbReference>
<evidence type="ECO:0000256" key="2">
    <source>
        <dbReference type="ARBA" id="ARBA00023012"/>
    </source>
</evidence>
<dbReference type="Proteomes" id="UP000741282">
    <property type="component" value="Unassembled WGS sequence"/>
</dbReference>
<evidence type="ECO:0000256" key="4">
    <source>
        <dbReference type="ARBA" id="ARBA00023125"/>
    </source>
</evidence>
<dbReference type="GO" id="GO:0000156">
    <property type="term" value="F:phosphorelay response regulator activity"/>
    <property type="evidence" value="ECO:0007669"/>
    <property type="project" value="TreeGrafter"/>
</dbReference>
<keyword evidence="5" id="KW-0804">Transcription</keyword>
<evidence type="ECO:0000256" key="7">
    <source>
        <dbReference type="PROSITE-ProRule" id="PRU01091"/>
    </source>
</evidence>
<dbReference type="Gene3D" id="3.40.50.2300">
    <property type="match status" value="1"/>
</dbReference>
<dbReference type="PANTHER" id="PTHR48111:SF1">
    <property type="entry name" value="TWO-COMPONENT RESPONSE REGULATOR ORR33"/>
    <property type="match status" value="1"/>
</dbReference>
<evidence type="ECO:0000256" key="3">
    <source>
        <dbReference type="ARBA" id="ARBA00023015"/>
    </source>
</evidence>
<accession>A0A955I1J8</accession>
<keyword evidence="3" id="KW-0805">Transcription regulation</keyword>
<dbReference type="InterPro" id="IPR001789">
    <property type="entry name" value="Sig_transdc_resp-reg_receiver"/>
</dbReference>
<dbReference type="PANTHER" id="PTHR48111">
    <property type="entry name" value="REGULATOR OF RPOS"/>
    <property type="match status" value="1"/>
</dbReference>
<organism evidence="10 11">
    <name type="scientific">Candidatus Dojkabacteria bacterium</name>
    <dbReference type="NCBI Taxonomy" id="2099670"/>
    <lineage>
        <taxon>Bacteria</taxon>
        <taxon>Candidatus Dojkabacteria</taxon>
    </lineage>
</organism>
<reference evidence="10" key="1">
    <citation type="submission" date="2020-04" db="EMBL/GenBank/DDBJ databases">
        <authorList>
            <person name="Zhang T."/>
        </authorList>
    </citation>
    <scope>NUCLEOTIDE SEQUENCE</scope>
    <source>
        <strain evidence="10">HKST-UBA17</strain>
    </source>
</reference>
<reference evidence="10" key="2">
    <citation type="journal article" date="2021" name="Microbiome">
        <title>Successional dynamics and alternative stable states in a saline activated sludge microbial community over 9 years.</title>
        <authorList>
            <person name="Wang Y."/>
            <person name="Ye J."/>
            <person name="Ju F."/>
            <person name="Liu L."/>
            <person name="Boyd J.A."/>
            <person name="Deng Y."/>
            <person name="Parks D.H."/>
            <person name="Jiang X."/>
            <person name="Yin X."/>
            <person name="Woodcroft B.J."/>
            <person name="Tyson G.W."/>
            <person name="Hugenholtz P."/>
            <person name="Polz M.F."/>
            <person name="Zhang T."/>
        </authorList>
    </citation>
    <scope>NUCLEOTIDE SEQUENCE</scope>
    <source>
        <strain evidence="10">HKST-UBA17</strain>
    </source>
</reference>
<comment type="caution">
    <text evidence="10">The sequence shown here is derived from an EMBL/GenBank/DDBJ whole genome shotgun (WGS) entry which is preliminary data.</text>
</comment>
<dbReference type="PROSITE" id="PS51755">
    <property type="entry name" value="OMPR_PHOB"/>
    <property type="match status" value="1"/>
</dbReference>
<keyword evidence="1 6" id="KW-0597">Phosphoprotein</keyword>
<dbReference type="InterPro" id="IPR001867">
    <property type="entry name" value="OmpR/PhoB-type_DNA-bd"/>
</dbReference>
<dbReference type="EMBL" id="JAGQLN010000002">
    <property type="protein sequence ID" value="MCA9376424.1"/>
    <property type="molecule type" value="Genomic_DNA"/>
</dbReference>
<dbReference type="GO" id="GO:0006355">
    <property type="term" value="P:regulation of DNA-templated transcription"/>
    <property type="evidence" value="ECO:0007669"/>
    <property type="project" value="InterPro"/>
</dbReference>
<dbReference type="CDD" id="cd00383">
    <property type="entry name" value="trans_reg_C"/>
    <property type="match status" value="1"/>
</dbReference>
<evidence type="ECO:0000259" key="8">
    <source>
        <dbReference type="PROSITE" id="PS50110"/>
    </source>
</evidence>
<dbReference type="GO" id="GO:0000976">
    <property type="term" value="F:transcription cis-regulatory region binding"/>
    <property type="evidence" value="ECO:0007669"/>
    <property type="project" value="TreeGrafter"/>
</dbReference>
<evidence type="ECO:0000313" key="11">
    <source>
        <dbReference type="Proteomes" id="UP000741282"/>
    </source>
</evidence>
<dbReference type="SUPFAM" id="SSF52172">
    <property type="entry name" value="CheY-like"/>
    <property type="match status" value="1"/>
</dbReference>
<evidence type="ECO:0000256" key="6">
    <source>
        <dbReference type="PROSITE-ProRule" id="PRU00169"/>
    </source>
</evidence>
<dbReference type="InterPro" id="IPR011006">
    <property type="entry name" value="CheY-like_superfamily"/>
</dbReference>
<name>A0A955I1J8_9BACT</name>
<dbReference type="GO" id="GO:0032993">
    <property type="term" value="C:protein-DNA complex"/>
    <property type="evidence" value="ECO:0007669"/>
    <property type="project" value="TreeGrafter"/>
</dbReference>
<feature type="DNA-binding region" description="OmpR/PhoB-type" evidence="7">
    <location>
        <begin position="126"/>
        <end position="223"/>
    </location>
</feature>
<dbReference type="Pfam" id="PF00072">
    <property type="entry name" value="Response_reg"/>
    <property type="match status" value="1"/>
</dbReference>
<dbReference type="InterPro" id="IPR039420">
    <property type="entry name" value="WalR-like"/>
</dbReference>